<dbReference type="STRING" id="221988.MS2111"/>
<accession>Q65QP2</accession>
<keyword evidence="3" id="KW-1185">Reference proteome</keyword>
<dbReference type="AlphaFoldDB" id="Q65QP2"/>
<evidence type="ECO:0000313" key="3">
    <source>
        <dbReference type="Proteomes" id="UP000000607"/>
    </source>
</evidence>
<gene>
    <name evidence="2" type="ordered locus">MS2111</name>
</gene>
<dbReference type="Proteomes" id="UP000000607">
    <property type="component" value="Chromosome"/>
</dbReference>
<keyword evidence="1" id="KW-1133">Transmembrane helix</keyword>
<dbReference type="HOGENOM" id="CLU_3345564_0_0_6"/>
<dbReference type="EMBL" id="AE016827">
    <property type="protein sequence ID" value="AAU38718.1"/>
    <property type="molecule type" value="Genomic_DNA"/>
</dbReference>
<evidence type="ECO:0000256" key="1">
    <source>
        <dbReference type="SAM" id="Phobius"/>
    </source>
</evidence>
<evidence type="ECO:0000313" key="2">
    <source>
        <dbReference type="EMBL" id="AAU38718.1"/>
    </source>
</evidence>
<sequence length="37" mass="4254">MGIPAHQSTSGEKQEIFYRLFSLLILLQILFIFLKSA</sequence>
<keyword evidence="1" id="KW-0472">Membrane</keyword>
<reference evidence="2 3" key="1">
    <citation type="journal article" date="2004" name="Nat. Biotechnol.">
        <title>The genome sequence of the capnophilic rumen bacterium Mannheimia succiniciproducens.</title>
        <authorList>
            <person name="Hong S.H."/>
            <person name="Kim J.S."/>
            <person name="Lee S.Y."/>
            <person name="In Y.H."/>
            <person name="Choi S.S."/>
            <person name="Rih J.-K."/>
            <person name="Kim C.H."/>
            <person name="Jeong H."/>
            <person name="Hur C.G."/>
            <person name="Kim J.J."/>
        </authorList>
    </citation>
    <scope>NUCLEOTIDE SEQUENCE [LARGE SCALE GENOMIC DNA]</scope>
    <source>
        <strain evidence="3">KCTC 0769BP / MBEL55E</strain>
    </source>
</reference>
<name>Q65QP2_MANSM</name>
<protein>
    <submittedName>
        <fullName evidence="2">Uncharacterized protein</fullName>
    </submittedName>
</protein>
<proteinExistence type="predicted"/>
<organism evidence="2 3">
    <name type="scientific">Mannheimia succiniciproducens (strain KCTC 0769BP / MBEL55E)</name>
    <dbReference type="NCBI Taxonomy" id="221988"/>
    <lineage>
        <taxon>Bacteria</taxon>
        <taxon>Pseudomonadati</taxon>
        <taxon>Pseudomonadota</taxon>
        <taxon>Gammaproteobacteria</taxon>
        <taxon>Pasteurellales</taxon>
        <taxon>Pasteurellaceae</taxon>
        <taxon>Basfia</taxon>
    </lineage>
</organism>
<feature type="transmembrane region" description="Helical" evidence="1">
    <location>
        <begin position="16"/>
        <end position="34"/>
    </location>
</feature>
<keyword evidence="1" id="KW-0812">Transmembrane</keyword>
<dbReference type="KEGG" id="msu:MS2111"/>